<keyword evidence="6" id="KW-1185">Reference proteome</keyword>
<dbReference type="InterPro" id="IPR002347">
    <property type="entry name" value="SDR_fam"/>
</dbReference>
<keyword evidence="2" id="KW-0521">NADP</keyword>
<dbReference type="AlphaFoldDB" id="A0A847SXN9"/>
<dbReference type="PRINTS" id="PR00080">
    <property type="entry name" value="SDRFAMILY"/>
</dbReference>
<gene>
    <name evidence="5" type="ORF">HGH91_27545</name>
</gene>
<evidence type="ECO:0000313" key="6">
    <source>
        <dbReference type="Proteomes" id="UP000552864"/>
    </source>
</evidence>
<evidence type="ECO:0000256" key="1">
    <source>
        <dbReference type="ARBA" id="ARBA00006484"/>
    </source>
</evidence>
<evidence type="ECO:0000313" key="5">
    <source>
        <dbReference type="EMBL" id="NLR82402.1"/>
    </source>
</evidence>
<dbReference type="Gene3D" id="3.40.50.720">
    <property type="entry name" value="NAD(P)-binding Rossmann-like Domain"/>
    <property type="match status" value="1"/>
</dbReference>
<evidence type="ECO:0000256" key="2">
    <source>
        <dbReference type="ARBA" id="ARBA00022857"/>
    </source>
</evidence>
<comment type="caution">
    <text evidence="5">The sequence shown here is derived from an EMBL/GenBank/DDBJ whole genome shotgun (WGS) entry which is preliminary data.</text>
</comment>
<dbReference type="PANTHER" id="PTHR43490:SF99">
    <property type="entry name" value="SHORT-CHAIN DEHYDROGENASE_REDUCTASE"/>
    <property type="match status" value="1"/>
</dbReference>
<dbReference type="SUPFAM" id="SSF51735">
    <property type="entry name" value="NAD(P)-binding Rossmann-fold domains"/>
    <property type="match status" value="1"/>
</dbReference>
<dbReference type="PRINTS" id="PR00081">
    <property type="entry name" value="GDHRDH"/>
</dbReference>
<dbReference type="PANTHER" id="PTHR43490">
    <property type="entry name" value="(+)-NEOMENTHOL DEHYDROGENASE"/>
    <property type="match status" value="1"/>
</dbReference>
<name>A0A847SXN9_9BACT</name>
<protein>
    <submittedName>
        <fullName evidence="5">SDR family NAD(P)-dependent oxidoreductase</fullName>
    </submittedName>
</protein>
<dbReference type="GO" id="GO:0016491">
    <property type="term" value="F:oxidoreductase activity"/>
    <property type="evidence" value="ECO:0007669"/>
    <property type="project" value="UniProtKB-KW"/>
</dbReference>
<keyword evidence="3" id="KW-0560">Oxidoreductase</keyword>
<dbReference type="RefSeq" id="WP_168742433.1">
    <property type="nucleotide sequence ID" value="NZ_JABAHZ010000009.1"/>
</dbReference>
<reference evidence="5 6" key="1">
    <citation type="submission" date="2020-04" db="EMBL/GenBank/DDBJ databases">
        <authorList>
            <person name="Yin C."/>
        </authorList>
    </citation>
    <scope>NUCLEOTIDE SEQUENCE [LARGE SCALE GENOMIC DNA]</scope>
    <source>
        <strain evidence="5 6">Ak56</strain>
    </source>
</reference>
<dbReference type="EMBL" id="JABAHZ010000009">
    <property type="protein sequence ID" value="NLR82402.1"/>
    <property type="molecule type" value="Genomic_DNA"/>
</dbReference>
<comment type="similarity">
    <text evidence="1 4">Belongs to the short-chain dehydrogenases/reductases (SDR) family.</text>
</comment>
<dbReference type="Proteomes" id="UP000552864">
    <property type="component" value="Unassembled WGS sequence"/>
</dbReference>
<accession>A0A847SXN9</accession>
<organism evidence="5 6">
    <name type="scientific">Chitinophaga eiseniae</name>
    <dbReference type="NCBI Taxonomy" id="634771"/>
    <lineage>
        <taxon>Bacteria</taxon>
        <taxon>Pseudomonadati</taxon>
        <taxon>Bacteroidota</taxon>
        <taxon>Chitinophagia</taxon>
        <taxon>Chitinophagales</taxon>
        <taxon>Chitinophagaceae</taxon>
        <taxon>Chitinophaga</taxon>
    </lineage>
</organism>
<evidence type="ECO:0000256" key="4">
    <source>
        <dbReference type="RuleBase" id="RU000363"/>
    </source>
</evidence>
<proteinExistence type="inferred from homology"/>
<sequence>MKSVFITGANRSIGFETAKRLWNDGYFVYIGSRDLDKGKAAAAQIGTARIAVVQLDVTDPASIQAAHHQVSSTTGSLDVLINNAGILGNYPQQATNAPGSTIREVFDTNFFGVISLTQALMNLLQKSAQPRIVNVTSGLASLANHSDPSWKYYNVKGAAYGPSKTALNAYTVVLAYELRDTPFKVNVIDPGYTATDFNQHRGTGTVEEAAAIIVRFATLDENGPTGKFYSNDAEGGEMAW</sequence>
<dbReference type="Pfam" id="PF00106">
    <property type="entry name" value="adh_short"/>
    <property type="match status" value="1"/>
</dbReference>
<evidence type="ECO:0000256" key="3">
    <source>
        <dbReference type="ARBA" id="ARBA00023002"/>
    </source>
</evidence>
<dbReference type="InterPro" id="IPR036291">
    <property type="entry name" value="NAD(P)-bd_dom_sf"/>
</dbReference>